<keyword evidence="4" id="KW-0378">Hydrolase</keyword>
<evidence type="ECO:0000313" key="11">
    <source>
        <dbReference type="Proteomes" id="UP000198226"/>
    </source>
</evidence>
<dbReference type="InterPro" id="IPR036259">
    <property type="entry name" value="MFS_trans_sf"/>
</dbReference>
<feature type="transmembrane region" description="Helical" evidence="8">
    <location>
        <begin position="619"/>
        <end position="644"/>
    </location>
</feature>
<feature type="transmembrane region" description="Helical" evidence="8">
    <location>
        <begin position="739"/>
        <end position="761"/>
    </location>
</feature>
<evidence type="ECO:0000256" key="8">
    <source>
        <dbReference type="SAM" id="Phobius"/>
    </source>
</evidence>
<feature type="compositionally biased region" description="Low complexity" evidence="7">
    <location>
        <begin position="31"/>
        <end position="40"/>
    </location>
</feature>
<evidence type="ECO:0000256" key="1">
    <source>
        <dbReference type="ARBA" id="ARBA00001947"/>
    </source>
</evidence>
<feature type="transmembrane region" description="Helical" evidence="8">
    <location>
        <begin position="691"/>
        <end position="718"/>
    </location>
</feature>
<comment type="cofactor">
    <cofactor evidence="1">
        <name>Zn(2+)</name>
        <dbReference type="ChEBI" id="CHEBI:29105"/>
    </cofactor>
</comment>
<reference evidence="11" key="1">
    <citation type="submission" date="2016-06" db="EMBL/GenBank/DDBJ databases">
        <authorList>
            <person name="Varghese N."/>
            <person name="Submissions Spin"/>
        </authorList>
    </citation>
    <scope>NUCLEOTIDE SEQUENCE [LARGE SCALE GENOMIC DNA]</scope>
    <source>
        <strain evidence="11">DSM 44983</strain>
    </source>
</reference>
<evidence type="ECO:0000313" key="10">
    <source>
        <dbReference type="EMBL" id="SCG41911.1"/>
    </source>
</evidence>
<dbReference type="Proteomes" id="UP000198226">
    <property type="component" value="Chromosome I"/>
</dbReference>
<feature type="region of interest" description="Disordered" evidence="7">
    <location>
        <begin position="780"/>
        <end position="802"/>
    </location>
</feature>
<evidence type="ECO:0000256" key="4">
    <source>
        <dbReference type="ARBA" id="ARBA00022801"/>
    </source>
</evidence>
<feature type="transmembrane region" description="Helical" evidence="8">
    <location>
        <begin position="434"/>
        <end position="452"/>
    </location>
</feature>
<feature type="transmembrane region" description="Helical" evidence="8">
    <location>
        <begin position="59"/>
        <end position="82"/>
    </location>
</feature>
<keyword evidence="3" id="KW-0479">Metal-binding</keyword>
<dbReference type="AlphaFoldDB" id="A0A1C5H900"/>
<feature type="transmembrane region" description="Helical" evidence="8">
    <location>
        <begin position="651"/>
        <end position="671"/>
    </location>
</feature>
<keyword evidence="6" id="KW-0482">Metalloprotease</keyword>
<dbReference type="SUPFAM" id="SSF103473">
    <property type="entry name" value="MFS general substrate transporter"/>
    <property type="match status" value="1"/>
</dbReference>
<dbReference type="OrthoDB" id="3298904at2"/>
<dbReference type="InterPro" id="IPR001915">
    <property type="entry name" value="Peptidase_M48"/>
</dbReference>
<dbReference type="EMBL" id="LT607752">
    <property type="protein sequence ID" value="SCG41911.1"/>
    <property type="molecule type" value="Genomic_DNA"/>
</dbReference>
<dbReference type="Pfam" id="PF01435">
    <property type="entry name" value="Peptidase_M48"/>
    <property type="match status" value="1"/>
</dbReference>
<keyword evidence="2 10" id="KW-0645">Protease</keyword>
<feature type="transmembrane region" description="Helical" evidence="8">
    <location>
        <begin position="365"/>
        <end position="385"/>
    </location>
</feature>
<evidence type="ECO:0000256" key="7">
    <source>
        <dbReference type="SAM" id="MobiDB-lite"/>
    </source>
</evidence>
<proteinExistence type="predicted"/>
<keyword evidence="8" id="KW-0472">Membrane</keyword>
<feature type="transmembrane region" description="Helical" evidence="8">
    <location>
        <begin position="405"/>
        <end position="422"/>
    </location>
</feature>
<dbReference type="GO" id="GO:0004222">
    <property type="term" value="F:metalloendopeptidase activity"/>
    <property type="evidence" value="ECO:0007669"/>
    <property type="project" value="InterPro"/>
</dbReference>
<name>A0A1C5H900_9ACTN</name>
<evidence type="ECO:0000256" key="3">
    <source>
        <dbReference type="ARBA" id="ARBA00022723"/>
    </source>
</evidence>
<feature type="transmembrane region" description="Helical" evidence="8">
    <location>
        <begin position="247"/>
        <end position="269"/>
    </location>
</feature>
<feature type="transmembrane region" description="Helical" evidence="8">
    <location>
        <begin position="548"/>
        <end position="566"/>
    </location>
</feature>
<dbReference type="RefSeq" id="WP_089003903.1">
    <property type="nucleotide sequence ID" value="NZ_LRMV01000063.1"/>
</dbReference>
<feature type="transmembrane region" description="Helical" evidence="8">
    <location>
        <begin position="502"/>
        <end position="528"/>
    </location>
</feature>
<organism evidence="10 11">
    <name type="scientific">Micromonospora rifamycinica</name>
    <dbReference type="NCBI Taxonomy" id="291594"/>
    <lineage>
        <taxon>Bacteria</taxon>
        <taxon>Bacillati</taxon>
        <taxon>Actinomycetota</taxon>
        <taxon>Actinomycetes</taxon>
        <taxon>Micromonosporales</taxon>
        <taxon>Micromonosporaceae</taxon>
        <taxon>Micromonospora</taxon>
    </lineage>
</organism>
<feature type="transmembrane region" description="Helical" evidence="8">
    <location>
        <begin position="281"/>
        <end position="303"/>
    </location>
</feature>
<sequence>MDSTGHRPPSTAPTPGAPHTDAPSGAPPAPAATVPTAGVVPSPPRPDRPRRPPLTRLRWLHLLVLCCLAGVGVAAGDAAFVVHDLGRWGEVQACAALRDLPPDGGQAARLIGRGDEYDRCAAGFEATRGLSQGGGAVATLVLAGVAVLLDSLSARRAVWRRVRRRPVGARGAVVVRERFDHWCATLGLGGRQPRLVVAPIGVRQAYTTAVPFGRPLVVVPVAHAYGSRDLLDLVLLHELAHVRARDVAWASATWWTGWLTLPVLLLALAPVLLRPGPSTRHYALTLPVTALLAAVVLLLRAAVLRRREHAADRFAVDHADLRDALAAAVGDDDGRRAWRSIPGRLLARHPTGPQRVRALDRDPHWEDGFVVAVVAGLVAMFAFQSLLRPLQRWDSPVPSVDAGDLALAVAALLWTLVVVPLWSRRPVSVTRRWGRMLGSGLGLAAGYVLPGYGATRAVYGVFLAGFEVGAFALMLPVLVGVGAVALGSAEALARMPRDARRAVAMAATVLAVAVLLTAVLITATLLVFGHWAWHSGPIDRALWSTPGPVARCALLAVPVAALLLVRRPAREGRRPRVHRRPVAGSKRLTAAVLLTGAAAVGAGVAATDLLAGRSAGGDAFYLLFLRWWLCAAAGWSVAAVVLLARGVRGVVLAWSVGAGVTAVAGIVHFARDAAGGTDPALPHLRGFLERPAWLLTGALVCSLPPLLLSRDLGAAWWVRRVRRPDRGGTGHRSRRWRAFWPLPVTTATLAVAVVGVVALGWTAPVTGRAGDWDLLRSARVDPAAPDDGRSRPAARDPGRPLDRSAIDAALTEARRGLPSTWSLTPGVQPFGEVDPVRVRPRSCADRFAADSRAERDLAAAADGTLVVAVPASTLPPLGATLRLRVTSYPTAQAATRLLTAQREVVTACPRWSVPSPLADGRVAHRWVVAMPRPDLPYDSFRVRITESSAVGGLPVVVGGARVVVAVGHTVLSAEIGYGIPFRDQLTPKEQLLLDDLTVVGARLVIHALDS</sequence>
<feature type="transmembrane region" description="Helical" evidence="8">
    <location>
        <begin position="458"/>
        <end position="481"/>
    </location>
</feature>
<feature type="region of interest" description="Disordered" evidence="7">
    <location>
        <begin position="1"/>
        <end position="51"/>
    </location>
</feature>
<evidence type="ECO:0000256" key="2">
    <source>
        <dbReference type="ARBA" id="ARBA00022670"/>
    </source>
</evidence>
<feature type="transmembrane region" description="Helical" evidence="8">
    <location>
        <begin position="587"/>
        <end position="607"/>
    </location>
</feature>
<dbReference type="GO" id="GO:0006508">
    <property type="term" value="P:proteolysis"/>
    <property type="evidence" value="ECO:0007669"/>
    <property type="project" value="UniProtKB-KW"/>
</dbReference>
<dbReference type="GO" id="GO:0046872">
    <property type="term" value="F:metal ion binding"/>
    <property type="evidence" value="ECO:0007669"/>
    <property type="project" value="UniProtKB-KW"/>
</dbReference>
<keyword evidence="8" id="KW-0812">Transmembrane</keyword>
<evidence type="ECO:0000256" key="5">
    <source>
        <dbReference type="ARBA" id="ARBA00022833"/>
    </source>
</evidence>
<evidence type="ECO:0000259" key="9">
    <source>
        <dbReference type="Pfam" id="PF01435"/>
    </source>
</evidence>
<keyword evidence="11" id="KW-1185">Reference proteome</keyword>
<evidence type="ECO:0000256" key="6">
    <source>
        <dbReference type="ARBA" id="ARBA00023049"/>
    </source>
</evidence>
<accession>A0A1C5H900</accession>
<keyword evidence="5" id="KW-0862">Zinc</keyword>
<gene>
    <name evidence="10" type="ORF">GA0070623_0836</name>
</gene>
<keyword evidence="8" id="KW-1133">Transmembrane helix</keyword>
<feature type="transmembrane region" description="Helical" evidence="8">
    <location>
        <begin position="134"/>
        <end position="154"/>
    </location>
</feature>
<feature type="compositionally biased region" description="Basic and acidic residues" evidence="7">
    <location>
        <begin position="786"/>
        <end position="802"/>
    </location>
</feature>
<protein>
    <submittedName>
        <fullName evidence="10">Zn-dependent protease with chaperone function</fullName>
    </submittedName>
</protein>
<feature type="domain" description="Peptidase M48" evidence="9">
    <location>
        <begin position="223"/>
        <end position="360"/>
    </location>
</feature>